<reference evidence="1 2" key="1">
    <citation type="journal article" date="2016" name="Genome Announc.">
        <title>Draft Genome Sequence of the Thermotolerant Cyanobacterium Desertifilum sp. IPPAS B-1220.</title>
        <authorList>
            <person name="Mironov K.S."/>
            <person name="Sinetova M.A."/>
            <person name="Bolatkhan K."/>
            <person name="Zayadan B.K."/>
            <person name="Ustinova V.V."/>
            <person name="Kupriyanova E.V."/>
            <person name="Skrypnik A.N."/>
            <person name="Gogoleva N.E."/>
            <person name="Gogolev Y.V."/>
            <person name="Los D.A."/>
        </authorList>
    </citation>
    <scope>NUCLEOTIDE SEQUENCE [LARGE SCALE GENOMIC DNA]</scope>
    <source>
        <strain evidence="1 2">IPPAS B-1220</strain>
    </source>
</reference>
<sequence length="769" mass="86165">MALLDEQKRYIAHSQKWLSESGIQRASVIGLRIDEIRPELQTKWQPLYQRALQGESLQSLEDRWHNPDGTIAYWKWAIQPWYTSEDTIGGAIVVKERIDEFVRAKEEALETARIKSQFLANMSHEIRTPMNGVLGMAGLLLHTPLMPKQQDYVKTLYTSTRHLLAIINDILDVSKLEAGEMQLEVLDFDLNTCIDEVVDLLVPQAETKGLELLTLVFCTVPRKLRGDVVRLRQILINLLSNALKFTEVGEVTIQVSQVDEIGDRVKLRFCVTDTGIGIPSEIQTRLFQAFSQADASTTRRFGGTGLGLSICQQLVELMKGEIGVESIPGQGSTFWFTVTLEKQPETPVSEVTVALAGKHLLVIEPHPMTRQIIQYLAFSWGMRADTVADRASAWNALQKRAEAGTPYDLAILSLVSDELNTDVLLIERARNHPVLAQVKWLVLTTVGQRDRADWLKERLSISAAASVRSHLLKPIRESRLQQSLEQALLTPEAENISRLNPNGDLSDAASNNPSLKILIAEDNSINQKVILHQLQLLGHEAECVENGQQVLAKLEKQQYDIVFMDCQMPVLDGYATTQELRRREANHHHTLVIALTAHAMPADAEKCFAAGMDDYVSKPVDFQQLKNLLRRWIESNSDAAQEPPHPKPSTAGSESSPIDWERLEQLSRGNQTFIYRLLISFIEAAQTDLLILSEAVSRNNYAEVVQVAHRLRGSSANVGIYGMPQQAAQLEKMGRDRNLETASILLDTLSNQLLQAEVEIKARAKCDIT</sequence>
<dbReference type="EMBL" id="CP182909">
    <property type="protein sequence ID" value="XPM66992.1"/>
    <property type="molecule type" value="Genomic_DNA"/>
</dbReference>
<organism evidence="1 2">
    <name type="scientific">Desertifilum tharense IPPAS B-1220</name>
    <dbReference type="NCBI Taxonomy" id="1781255"/>
    <lineage>
        <taxon>Bacteria</taxon>
        <taxon>Bacillati</taxon>
        <taxon>Cyanobacteriota</taxon>
        <taxon>Cyanophyceae</taxon>
        <taxon>Desertifilales</taxon>
        <taxon>Desertifilaceae</taxon>
        <taxon>Desertifilum</taxon>
    </lineage>
</organism>
<evidence type="ECO:0000313" key="2">
    <source>
        <dbReference type="Proteomes" id="UP000095472"/>
    </source>
</evidence>
<name>A0ACD5H1R5_9CYAN</name>
<evidence type="ECO:0000313" key="1">
    <source>
        <dbReference type="EMBL" id="XPM66992.1"/>
    </source>
</evidence>
<keyword evidence="2" id="KW-1185">Reference proteome</keyword>
<keyword evidence="1" id="KW-0067">ATP-binding</keyword>
<proteinExistence type="predicted"/>
<dbReference type="Proteomes" id="UP000095472">
    <property type="component" value="Chromosome"/>
</dbReference>
<keyword evidence="1" id="KW-0547">Nucleotide-binding</keyword>
<accession>A0ACD5H1R5</accession>
<protein>
    <submittedName>
        <fullName evidence="1">ATP-binding protein</fullName>
    </submittedName>
</protein>
<gene>
    <name evidence="1" type="ORF">BH720_000045</name>
</gene>